<dbReference type="OrthoDB" id="8478472at2"/>
<name>A0A542SPJ1_9MICO</name>
<dbReference type="Proteomes" id="UP000316181">
    <property type="component" value="Unassembled WGS sequence"/>
</dbReference>
<dbReference type="AlphaFoldDB" id="A0A542SPJ1"/>
<reference evidence="1 2" key="1">
    <citation type="submission" date="2019-06" db="EMBL/GenBank/DDBJ databases">
        <title>Sequencing the genomes of 1000 actinobacteria strains.</title>
        <authorList>
            <person name="Klenk H.-P."/>
        </authorList>
    </citation>
    <scope>NUCLEOTIDE SEQUENCE [LARGE SCALE GENOMIC DNA]</scope>
    <source>
        <strain evidence="1 2">DSM 10596</strain>
    </source>
</reference>
<dbReference type="InterPro" id="IPR018766">
    <property type="entry name" value="Zinicin_2"/>
</dbReference>
<keyword evidence="2" id="KW-1185">Reference proteome</keyword>
<dbReference type="InterPro" id="IPR042271">
    <property type="entry name" value="Zinicin_2_N"/>
</dbReference>
<evidence type="ECO:0000313" key="1">
    <source>
        <dbReference type="EMBL" id="TQK76177.1"/>
    </source>
</evidence>
<dbReference type="PANTHER" id="PTHR39420:SF2">
    <property type="entry name" value="HYDROLASE"/>
    <property type="match status" value="1"/>
</dbReference>
<dbReference type="SUPFAM" id="SSF55486">
    <property type="entry name" value="Metalloproteases ('zincins'), catalytic domain"/>
    <property type="match status" value="1"/>
</dbReference>
<sequence length="465" mass="50145">MNPTPDPSDPLKAWEQALRAAFGPNADAIIEQMRASGVDMAELMRQSEALQANPQMLDMIMRQAATFLAADPHDPVNAPLAKNIARQVTSSLGPDPSMTDADQRAVRNIFSACELWLDVATTLPPATVSAHAWSRAEWVEATISTWESLTSPVAGAVASALTQLFRDEAIADATIDPAGGFAPDSVLRSMASAAFGMQVGQATGELAAEVFGTTDVGIPLVDTQTVAMVIKNVDEFAAGLDSPRDEVRHFLAVREATAARLFASVPWLRAHVRALVDEYARGVVIDREALEETLRDVDPSNIEAIRQAMSGGIFAVPTTSDQKATLARLETVLALIEGWVDTVSTQAAIPHLRSVVSLREMMRRRRAAGGPAEQTFAKLVGLELRPRRAREAAALWELLHARCGVDGRDQVWDHPDFLPEGTDLDDPHAFVERWSNGPTASTDDVDAALSAIFAEADRDDGQSQD</sequence>
<proteinExistence type="predicted"/>
<dbReference type="RefSeq" id="WP_142111494.1">
    <property type="nucleotide sequence ID" value="NZ_BAAATB010000002.1"/>
</dbReference>
<dbReference type="EMBL" id="VFNV01000001">
    <property type="protein sequence ID" value="TQK76177.1"/>
    <property type="molecule type" value="Genomic_DNA"/>
</dbReference>
<dbReference type="NCBIfam" id="TIGR03624">
    <property type="entry name" value="putative hydrolase"/>
    <property type="match status" value="1"/>
</dbReference>
<dbReference type="PANTHER" id="PTHR39420">
    <property type="match status" value="1"/>
</dbReference>
<organism evidence="1 2">
    <name type="scientific">Rarobacter incanus</name>
    <dbReference type="NCBI Taxonomy" id="153494"/>
    <lineage>
        <taxon>Bacteria</taxon>
        <taxon>Bacillati</taxon>
        <taxon>Actinomycetota</taxon>
        <taxon>Actinomycetes</taxon>
        <taxon>Micrococcales</taxon>
        <taxon>Rarobacteraceae</taxon>
        <taxon>Rarobacter</taxon>
    </lineage>
</organism>
<dbReference type="Gene3D" id="1.20.150.30">
    <property type="entry name" value="Zincin-like metallopeptidase, N-terminal domain"/>
    <property type="match status" value="1"/>
</dbReference>
<accession>A0A542SPJ1</accession>
<gene>
    <name evidence="1" type="ORF">FB389_0837</name>
</gene>
<dbReference type="GO" id="GO:0016787">
    <property type="term" value="F:hydrolase activity"/>
    <property type="evidence" value="ECO:0007669"/>
    <property type="project" value="UniProtKB-KW"/>
</dbReference>
<keyword evidence="1" id="KW-0378">Hydrolase</keyword>
<dbReference type="Pfam" id="PF10103">
    <property type="entry name" value="Zincin_2"/>
    <property type="match status" value="1"/>
</dbReference>
<protein>
    <submittedName>
        <fullName evidence="1">Putative hydrolase</fullName>
    </submittedName>
</protein>
<comment type="caution">
    <text evidence="1">The sequence shown here is derived from an EMBL/GenBank/DDBJ whole genome shotgun (WGS) entry which is preliminary data.</text>
</comment>
<evidence type="ECO:0000313" key="2">
    <source>
        <dbReference type="Proteomes" id="UP000316181"/>
    </source>
</evidence>